<dbReference type="PROSITE" id="PS50105">
    <property type="entry name" value="SAM_DOMAIN"/>
    <property type="match status" value="1"/>
</dbReference>
<dbReference type="SMART" id="SM00233">
    <property type="entry name" value="PH"/>
    <property type="match status" value="2"/>
</dbReference>
<reference evidence="4 5" key="1">
    <citation type="submission" date="2015-05" db="EMBL/GenBank/DDBJ databases">
        <authorList>
            <person name="Wang D.B."/>
            <person name="Wang M."/>
        </authorList>
    </citation>
    <scope>NUCLEOTIDE SEQUENCE [LARGE SCALE GENOMIC DNA]</scope>
    <source>
        <strain evidence="4">VL1</strain>
    </source>
</reference>
<dbReference type="Pfam" id="PF07647">
    <property type="entry name" value="SAM_2"/>
    <property type="match status" value="1"/>
</dbReference>
<dbReference type="PROSITE" id="PS50003">
    <property type="entry name" value="PH_DOMAIN"/>
    <property type="match status" value="2"/>
</dbReference>
<gene>
    <name evidence="4" type="ORF">BN1708_011550</name>
</gene>
<evidence type="ECO:0000313" key="5">
    <source>
        <dbReference type="Proteomes" id="UP000044602"/>
    </source>
</evidence>
<sequence>MSLHYTQQHRAMGERWLHHSEMRQKANLRDTFFGLKSEPQDRPISVATEFVDTDWDEEIISEAEDNSPRHSVNSSMLNAGIEYSVAERFVQNDINGAILITLKFEDLKELDIPSFGMRHNVWHQIQNLRDSRPSSPRAPTPIQDEPSREVKREKRRDEGEGLLRKKSSRRKPKKLSHDDIITPLESVSIVGIEQHIPRPHFCSKGENCSKYRKAQRLIDAFRKEHPFVDLESGAVLVAGDPGNPMTARALDPSEIMRPMSDAVPSVVASSDILGTGGVPPMQYLQEAALRGVQARDPQDNVRQFLDFQQCSANEVPPTPPFEILTSMKAPKEGLRALPKLAIPGKSPLRLDSSRATSVPPPSVPQPTQQQSSSSSSQEHAFVPYRMDKAEPLSPDLMTPTNPYRFGTPFSEMDVPVTAVPVDRIERNVSQSVPPDMNYHTISSSNPPPARAMTQSRASARRPSFPVLPALDENTATPVVRTSPVRTSPIRGSPQRASVKAPPRVAYPWSPATEGRTFEQAIPPSVPVREAAAASATSIVETPLTATTLDSGISYQGPMKKRKTRMLRHEWNDGYFTLKGTRLAMHKDAVHLERALEYVDIDDYAIACSSLASQSKLSAAFKRLIPQDKNGNGVTTKLRKRESGFSFSGATVPAEGVNGTGKTHHFAVRNRDERIDWMRELMLAKALRQKGQGFEFLDFQQCSANEVPPTPPFEILASMKAPKEGLRALPKLAIPGKSPLRPESSRATSVPPPSVPQPTQQQSSSQEHAFVPYRMDKAEPLSPDLMTPTNPYRFGTPFSEMDVPVTAVPVDHIERNVSQSVPPDMNYHTISSSNPPPARAMTQSRASARRPSFPVLPALDENTATPVVRTSPVRTSPVRGSPQRASVKAPPRVAYPWSPATEGRTFEQAIPPSVPVREAAAASATSIVETPLTATTLDSGISYQGPMKKRKTRMLRHEWNDGYFTLKGTRLAMHKDAVHLERALEYVDIDDYAIACSSLASQSKLSAAFKRVHLHSGSRDLDSVGAFAFQLIPQDKNGNGVTTKLRKRESVFSFSGANVPAEGVNGTGKTHHFAVRNRDERIDWMRELMLAKALRQKGQGFEVSVNGNMI</sequence>
<feature type="region of interest" description="Disordered" evidence="1">
    <location>
        <begin position="127"/>
        <end position="177"/>
    </location>
</feature>
<feature type="compositionally biased region" description="Low complexity" evidence="1">
    <location>
        <begin position="365"/>
        <end position="377"/>
    </location>
</feature>
<dbReference type="InterPro" id="IPR001660">
    <property type="entry name" value="SAM"/>
</dbReference>
<feature type="region of interest" description="Disordered" evidence="1">
    <location>
        <begin position="430"/>
        <end position="460"/>
    </location>
</feature>
<dbReference type="InterPro" id="IPR013761">
    <property type="entry name" value="SAM/pointed_sf"/>
</dbReference>
<dbReference type="SUPFAM" id="SSF50729">
    <property type="entry name" value="PH domain-like"/>
    <property type="match status" value="2"/>
</dbReference>
<feature type="domain" description="PH" evidence="2">
    <location>
        <begin position="551"/>
        <end position="685"/>
    </location>
</feature>
<name>A0A0G4L189_VERLO</name>
<feature type="region of interest" description="Disordered" evidence="1">
    <location>
        <begin position="817"/>
        <end position="848"/>
    </location>
</feature>
<evidence type="ECO:0000259" key="2">
    <source>
        <dbReference type="PROSITE" id="PS50003"/>
    </source>
</evidence>
<accession>A0A0G4L189</accession>
<dbReference type="AlphaFoldDB" id="A0A0G4L189"/>
<organism evidence="4 5">
    <name type="scientific">Verticillium longisporum</name>
    <name type="common">Verticillium dahliae var. longisporum</name>
    <dbReference type="NCBI Taxonomy" id="100787"/>
    <lineage>
        <taxon>Eukaryota</taxon>
        <taxon>Fungi</taxon>
        <taxon>Dikarya</taxon>
        <taxon>Ascomycota</taxon>
        <taxon>Pezizomycotina</taxon>
        <taxon>Sordariomycetes</taxon>
        <taxon>Hypocreomycetidae</taxon>
        <taxon>Glomerellales</taxon>
        <taxon>Plectosphaerellaceae</taxon>
        <taxon>Verticillium</taxon>
    </lineage>
</organism>
<feature type="compositionally biased region" description="Low complexity" evidence="1">
    <location>
        <begin position="756"/>
        <end position="765"/>
    </location>
</feature>
<protein>
    <recommendedName>
        <fullName evidence="6">PH domain-containing protein</fullName>
    </recommendedName>
</protein>
<dbReference type="Gene3D" id="1.10.150.50">
    <property type="entry name" value="Transcription Factor, Ets-1"/>
    <property type="match status" value="1"/>
</dbReference>
<feature type="domain" description="PH" evidence="2">
    <location>
        <begin position="939"/>
        <end position="1092"/>
    </location>
</feature>
<feature type="region of interest" description="Disordered" evidence="1">
    <location>
        <begin position="869"/>
        <end position="892"/>
    </location>
</feature>
<evidence type="ECO:0000313" key="4">
    <source>
        <dbReference type="EMBL" id="CRK15759.1"/>
    </source>
</evidence>
<dbReference type="InterPro" id="IPR001849">
    <property type="entry name" value="PH_domain"/>
</dbReference>
<proteinExistence type="predicted"/>
<dbReference type="Proteomes" id="UP000044602">
    <property type="component" value="Unassembled WGS sequence"/>
</dbReference>
<feature type="domain" description="SAM" evidence="3">
    <location>
        <begin position="82"/>
        <end position="131"/>
    </location>
</feature>
<dbReference type="CDD" id="cd09535">
    <property type="entry name" value="SAM_BOI-like_fungal"/>
    <property type="match status" value="1"/>
</dbReference>
<evidence type="ECO:0000256" key="1">
    <source>
        <dbReference type="SAM" id="MobiDB-lite"/>
    </source>
</evidence>
<dbReference type="SUPFAM" id="SSF47769">
    <property type="entry name" value="SAM/Pointed domain"/>
    <property type="match status" value="1"/>
</dbReference>
<evidence type="ECO:0008006" key="6">
    <source>
        <dbReference type="Google" id="ProtNLM"/>
    </source>
</evidence>
<feature type="compositionally biased region" description="Basic and acidic residues" evidence="1">
    <location>
        <begin position="145"/>
        <end position="163"/>
    </location>
</feature>
<dbReference type="EMBL" id="CVQH01006780">
    <property type="protein sequence ID" value="CRK15759.1"/>
    <property type="molecule type" value="Genomic_DNA"/>
</dbReference>
<dbReference type="InterPro" id="IPR011993">
    <property type="entry name" value="PH-like_dom_sf"/>
</dbReference>
<feature type="region of interest" description="Disordered" evidence="1">
    <location>
        <begin position="732"/>
        <end position="766"/>
    </location>
</feature>
<feature type="region of interest" description="Disordered" evidence="1">
    <location>
        <begin position="341"/>
        <end position="379"/>
    </location>
</feature>
<dbReference type="STRING" id="100787.A0A0G4L189"/>
<dbReference type="Gene3D" id="2.30.29.30">
    <property type="entry name" value="Pleckstrin-homology domain (PH domain)/Phosphotyrosine-binding domain (PTB)"/>
    <property type="match status" value="2"/>
</dbReference>
<evidence type="ECO:0000259" key="3">
    <source>
        <dbReference type="PROSITE" id="PS50105"/>
    </source>
</evidence>
<feature type="compositionally biased region" description="Basic residues" evidence="1">
    <location>
        <begin position="164"/>
        <end position="174"/>
    </location>
</feature>
<feature type="region of interest" description="Disordered" evidence="1">
    <location>
        <begin position="481"/>
        <end position="502"/>
    </location>
</feature>
<keyword evidence="5" id="KW-1185">Reference proteome</keyword>